<sequence length="873" mass="95617">MPPEKSKLSRRPSRKEPAQDATNPQAREIELKRARGEVSCAECRRLKIRCDKQIPCQSCTRRGCASLCPNGALATGQGTRYVLAATEHLHRRLGRLGERIRALEAGLEASQRRVSKEPHPLLAEDKLLVNVDQLIAEAESSPSPSPAPQARDDMIDAFGTLSISDHGVSRFFGPTGGAESLLMATTSIIGGKSPHWSGSSQTTTTPSPVPSSPPTSPASYTANPTLFSHTFPFTPIGSQGDVYALILTYLPPLRDALALIDAYYDPANALRRATPWAQVKCDMLPRLYPDYLPPQPPMPDEDHVDDDRYGKDCTGPHALALLFMVFSVGALVRCGEPGGTELAVHYRQLAHAALQLRHLMETPSIFTIQALHLMSMYCALMSQGGVGPHDESAETTMETSWSLLTFACHLCQTIGLHRDSERWGLSAKMIRRRRHLFWQLFTADIWQSLNTGRPPAFSRHYIDCNFPEYPANEQDTGILETWHFKFASECLSEVVARMVVAESPNYAVVMALDKKVREFALPEGKDALKRETKNKVGYGMLEHVKETVLLFIHRSFFAQAILEQPINPLKSNYAPSFLAAYRASTTILKSVKELYEIAPTSAARHLSMWTQAFGAAIVFGTVVTRGPKSPLASSAMQELDQACTLFAKAAVRSKRAVAALPILQKLSAQARSALNNDSENAPPQLPNTARQDQDDEDVLAIFAGHARFVSPAAKSTFSRRGATSCAPVKFQYSPPAPSPIRQGPPPAPAQSLAAIMHDDRELDSLLSRAFNQQQPQSQGFLAGDFDGFSPARLGWDTNAGAPVPPPQGFVNPGMSRFTPFPMHHGQQAPYRNADGFYGMQMGVGYDAPMGPAQGGPPAEPMLDPRWSSFMMNH</sequence>
<dbReference type="PANTHER" id="PTHR31001:SF56">
    <property type="entry name" value="ZN(2)-C6 FUNGAL-TYPE DOMAIN-CONTAINING PROTEIN"/>
    <property type="match status" value="1"/>
</dbReference>
<dbReference type="CDD" id="cd12148">
    <property type="entry name" value="fungal_TF_MHR"/>
    <property type="match status" value="1"/>
</dbReference>
<dbReference type="GO" id="GO:0005634">
    <property type="term" value="C:nucleus"/>
    <property type="evidence" value="ECO:0007669"/>
    <property type="project" value="UniProtKB-SubCell"/>
</dbReference>
<dbReference type="GO" id="GO:0003677">
    <property type="term" value="F:DNA binding"/>
    <property type="evidence" value="ECO:0007669"/>
    <property type="project" value="InterPro"/>
</dbReference>
<dbReference type="Pfam" id="PF04082">
    <property type="entry name" value="Fungal_trans"/>
    <property type="match status" value="1"/>
</dbReference>
<dbReference type="GO" id="GO:0008270">
    <property type="term" value="F:zinc ion binding"/>
    <property type="evidence" value="ECO:0007669"/>
    <property type="project" value="InterPro"/>
</dbReference>
<dbReference type="SMART" id="SM00906">
    <property type="entry name" value="Fungal_trans"/>
    <property type="match status" value="1"/>
</dbReference>
<dbReference type="eggNOG" id="ENOG502SJQ1">
    <property type="taxonomic scope" value="Eukaryota"/>
</dbReference>
<dbReference type="KEGG" id="scm:SCHCO_02700387"/>
<dbReference type="VEuPathDB" id="FungiDB:SCHCODRAFT_02700387"/>
<feature type="region of interest" description="Disordered" evidence="4">
    <location>
        <begin position="671"/>
        <end position="692"/>
    </location>
</feature>
<gene>
    <name evidence="7" type="ORF">SCHCODRAFT_269946</name>
</gene>
<dbReference type="STRING" id="578458.D8PRI0"/>
<name>D8PRI0_SCHCM</name>
<feature type="region of interest" description="Disordered" evidence="4">
    <location>
        <begin position="193"/>
        <end position="221"/>
    </location>
</feature>
<dbReference type="Pfam" id="PF00172">
    <property type="entry name" value="Zn_clus"/>
    <property type="match status" value="1"/>
</dbReference>
<dbReference type="GO" id="GO:0000981">
    <property type="term" value="F:DNA-binding transcription factor activity, RNA polymerase II-specific"/>
    <property type="evidence" value="ECO:0007669"/>
    <property type="project" value="InterPro"/>
</dbReference>
<feature type="region of interest" description="Disordered" evidence="4">
    <location>
        <begin position="1"/>
        <end position="26"/>
    </location>
</feature>
<dbReference type="SUPFAM" id="SSF57701">
    <property type="entry name" value="Zn2/Cys6 DNA-binding domain"/>
    <property type="match status" value="1"/>
</dbReference>
<evidence type="ECO:0000256" key="1">
    <source>
        <dbReference type="ARBA" id="ARBA00004123"/>
    </source>
</evidence>
<feature type="compositionally biased region" description="Polar residues" evidence="4">
    <location>
        <begin position="671"/>
        <end position="690"/>
    </location>
</feature>
<dbReference type="InterPro" id="IPR017896">
    <property type="entry name" value="4Fe4S_Fe-S-bd"/>
</dbReference>
<dbReference type="RefSeq" id="XP_003036693.1">
    <property type="nucleotide sequence ID" value="XM_003036647.1"/>
</dbReference>
<keyword evidence="2" id="KW-0479">Metal-binding</keyword>
<dbReference type="SMART" id="SM00066">
    <property type="entry name" value="GAL4"/>
    <property type="match status" value="1"/>
</dbReference>
<protein>
    <recommendedName>
        <fullName evidence="9">Zn(2)-C6 fungal-type domain-containing protein</fullName>
    </recommendedName>
</protein>
<dbReference type="PROSITE" id="PS00463">
    <property type="entry name" value="ZN2_CY6_FUNGAL_1"/>
    <property type="match status" value="1"/>
</dbReference>
<accession>D8PRI0</accession>
<feature type="compositionally biased region" description="Pro residues" evidence="4">
    <location>
        <begin position="207"/>
        <end position="216"/>
    </location>
</feature>
<keyword evidence="3" id="KW-0539">Nucleus</keyword>
<organism evidence="8">
    <name type="scientific">Schizophyllum commune (strain H4-8 / FGSC 9210)</name>
    <name type="common">Split gill fungus</name>
    <dbReference type="NCBI Taxonomy" id="578458"/>
    <lineage>
        <taxon>Eukaryota</taxon>
        <taxon>Fungi</taxon>
        <taxon>Dikarya</taxon>
        <taxon>Basidiomycota</taxon>
        <taxon>Agaricomycotina</taxon>
        <taxon>Agaricomycetes</taxon>
        <taxon>Agaricomycetidae</taxon>
        <taxon>Agaricales</taxon>
        <taxon>Schizophyllaceae</taxon>
        <taxon>Schizophyllum</taxon>
    </lineage>
</organism>
<dbReference type="InterPro" id="IPR007219">
    <property type="entry name" value="XnlR_reg_dom"/>
</dbReference>
<dbReference type="PROSITE" id="PS50048">
    <property type="entry name" value="ZN2_CY6_FUNGAL_2"/>
    <property type="match status" value="1"/>
</dbReference>
<dbReference type="GeneID" id="9588116"/>
<proteinExistence type="predicted"/>
<evidence type="ECO:0000256" key="2">
    <source>
        <dbReference type="ARBA" id="ARBA00022723"/>
    </source>
</evidence>
<dbReference type="GO" id="GO:0006351">
    <property type="term" value="P:DNA-templated transcription"/>
    <property type="evidence" value="ECO:0007669"/>
    <property type="project" value="InterPro"/>
</dbReference>
<evidence type="ECO:0000259" key="6">
    <source>
        <dbReference type="PROSITE" id="PS51379"/>
    </source>
</evidence>
<dbReference type="PANTHER" id="PTHR31001">
    <property type="entry name" value="UNCHARACTERIZED TRANSCRIPTIONAL REGULATORY PROTEIN"/>
    <property type="match status" value="1"/>
</dbReference>
<feature type="domain" description="4Fe-4S ferredoxin-type" evidence="6">
    <location>
        <begin position="46"/>
        <end position="78"/>
    </location>
</feature>
<dbReference type="InterPro" id="IPR050613">
    <property type="entry name" value="Sec_Metabolite_Reg"/>
</dbReference>
<dbReference type="EMBL" id="GL377302">
    <property type="protein sequence ID" value="EFJ01791.1"/>
    <property type="molecule type" value="Genomic_DNA"/>
</dbReference>
<evidence type="ECO:0000256" key="3">
    <source>
        <dbReference type="ARBA" id="ARBA00023242"/>
    </source>
</evidence>
<keyword evidence="8" id="KW-1185">Reference proteome</keyword>
<evidence type="ECO:0000313" key="7">
    <source>
        <dbReference type="EMBL" id="EFJ01791.1"/>
    </source>
</evidence>
<dbReference type="OrthoDB" id="424974at2759"/>
<dbReference type="Gene3D" id="4.10.240.10">
    <property type="entry name" value="Zn(2)-C6 fungal-type DNA-binding domain"/>
    <property type="match status" value="1"/>
</dbReference>
<dbReference type="HOGENOM" id="CLU_007340_1_0_1"/>
<feature type="domain" description="Zn(2)-C6 fungal-type" evidence="5">
    <location>
        <begin position="39"/>
        <end position="68"/>
    </location>
</feature>
<evidence type="ECO:0000259" key="5">
    <source>
        <dbReference type="PROSITE" id="PS50048"/>
    </source>
</evidence>
<evidence type="ECO:0000256" key="4">
    <source>
        <dbReference type="SAM" id="MobiDB-lite"/>
    </source>
</evidence>
<feature type="non-terminal residue" evidence="7">
    <location>
        <position position="873"/>
    </location>
</feature>
<dbReference type="AlphaFoldDB" id="D8PRI0"/>
<dbReference type="OMA" id="SMEMTWS"/>
<dbReference type="InterPro" id="IPR001138">
    <property type="entry name" value="Zn2Cys6_DnaBD"/>
</dbReference>
<dbReference type="InParanoid" id="D8PRI0"/>
<dbReference type="InterPro" id="IPR036864">
    <property type="entry name" value="Zn2-C6_fun-type_DNA-bd_sf"/>
</dbReference>
<dbReference type="Proteomes" id="UP000007431">
    <property type="component" value="Unassembled WGS sequence"/>
</dbReference>
<comment type="subcellular location">
    <subcellularLocation>
        <location evidence="1">Nucleus</location>
    </subcellularLocation>
</comment>
<reference evidence="7 8" key="1">
    <citation type="journal article" date="2010" name="Nat. Biotechnol.">
        <title>Genome sequence of the model mushroom Schizophyllum commune.</title>
        <authorList>
            <person name="Ohm R.A."/>
            <person name="de Jong J.F."/>
            <person name="Lugones L.G."/>
            <person name="Aerts A."/>
            <person name="Kothe E."/>
            <person name="Stajich J.E."/>
            <person name="de Vries R.P."/>
            <person name="Record E."/>
            <person name="Levasseur A."/>
            <person name="Baker S.E."/>
            <person name="Bartholomew K.A."/>
            <person name="Coutinho P.M."/>
            <person name="Erdmann S."/>
            <person name="Fowler T.J."/>
            <person name="Gathman A.C."/>
            <person name="Lombard V."/>
            <person name="Henrissat B."/>
            <person name="Knabe N."/>
            <person name="Kuees U."/>
            <person name="Lilly W.W."/>
            <person name="Lindquist E."/>
            <person name="Lucas S."/>
            <person name="Magnuson J.K."/>
            <person name="Piumi F."/>
            <person name="Raudaskoski M."/>
            <person name="Salamov A."/>
            <person name="Schmutz J."/>
            <person name="Schwarze F.W.M.R."/>
            <person name="vanKuyk P.A."/>
            <person name="Horton J.S."/>
            <person name="Grigoriev I.V."/>
            <person name="Woesten H.A.B."/>
        </authorList>
    </citation>
    <scope>NUCLEOTIDE SEQUENCE [LARGE SCALE GENOMIC DNA]</scope>
    <source>
        <strain evidence="8">H4-8 / FGSC 9210</strain>
    </source>
</reference>
<evidence type="ECO:0008006" key="9">
    <source>
        <dbReference type="Google" id="ProtNLM"/>
    </source>
</evidence>
<dbReference type="CDD" id="cd00067">
    <property type="entry name" value="GAL4"/>
    <property type="match status" value="1"/>
</dbReference>
<dbReference type="PROSITE" id="PS51379">
    <property type="entry name" value="4FE4S_FER_2"/>
    <property type="match status" value="1"/>
</dbReference>
<evidence type="ECO:0000313" key="8">
    <source>
        <dbReference type="Proteomes" id="UP000007431"/>
    </source>
</evidence>